<gene>
    <name evidence="1" type="ORF">Glove_131g63</name>
</gene>
<keyword evidence="2" id="KW-1185">Reference proteome</keyword>
<organism evidence="1 2">
    <name type="scientific">Diversispora epigaea</name>
    <dbReference type="NCBI Taxonomy" id="1348612"/>
    <lineage>
        <taxon>Eukaryota</taxon>
        <taxon>Fungi</taxon>
        <taxon>Fungi incertae sedis</taxon>
        <taxon>Mucoromycota</taxon>
        <taxon>Glomeromycotina</taxon>
        <taxon>Glomeromycetes</taxon>
        <taxon>Diversisporales</taxon>
        <taxon>Diversisporaceae</taxon>
        <taxon>Diversispora</taxon>
    </lineage>
</organism>
<comment type="caution">
    <text evidence="1">The sequence shown here is derived from an EMBL/GenBank/DDBJ whole genome shotgun (WGS) entry which is preliminary data.</text>
</comment>
<sequence>MNKDGWKYSKKRLSKHEFCAAIINPKKVICICGKKVKLNRKWDEDYLNRHANRNGCKRKIGQQTILCFFNTTNFDESGDISSEEEYNSDICDNMDDDDIITVDSNDNNNNDLDNILSSEDENIQLTIKNTRKRIPCPGLRSQKIRYYIERTPAQVGGTRPEWKIDREGYCVRAKNCNGEYINNNLCIECKQLKSNTKLDNRIRAKKPDKKNLKFTPNWYFENDKLKKHLRNSDLATIWNIIKDKDTTKDSNLWITIANKGLNRAFDNVDTFKGLCTVICQVINRKEEGKEMRNLQYSEEFTNFLIVLGTVSPRALELFRQNLVGRSIQNIRKLRANLSDTLTNPDLCFENVARFKRFLDKINYKGPIAAMSDNTKLKPSLRYSSRLGCIIGSILSNEETKIQEYNDIPRIINSIKDKKAIANYVHVYILQIPLPKFPPVIIALIPNNGKDSADNIANIHKKLILEIAPQLNISILSIGSDGAAAEFGAQSIILNTKTDKKVEIIDKTLNINFNCPVFSNIGPVLRIQDPKHVKKTACNVVMSGARVLTFGKHIACFEHFLKLVNLPNSVLYNGDVIKLDRQDDGAAYRSFCHQNLAQCLNGKEIKEGYEGELVDSYLNREICPIERMRMCMMAYFFLRLWHFHIDTMAHKYPHYIS</sequence>
<dbReference type="OrthoDB" id="2436145at2759"/>
<name>A0A397J7C9_9GLOM</name>
<reference evidence="1 2" key="1">
    <citation type="submission" date="2018-08" db="EMBL/GenBank/DDBJ databases">
        <title>Genome and evolution of the arbuscular mycorrhizal fungus Diversispora epigaea (formerly Glomus versiforme) and its bacterial endosymbionts.</title>
        <authorList>
            <person name="Sun X."/>
            <person name="Fei Z."/>
            <person name="Harrison M."/>
        </authorList>
    </citation>
    <scope>NUCLEOTIDE SEQUENCE [LARGE SCALE GENOMIC DNA]</scope>
    <source>
        <strain evidence="1 2">IT104</strain>
    </source>
</reference>
<dbReference type="EMBL" id="PQFF01000122">
    <property type="protein sequence ID" value="RHZ80893.1"/>
    <property type="molecule type" value="Genomic_DNA"/>
</dbReference>
<dbReference type="STRING" id="1348612.A0A397J7C9"/>
<accession>A0A397J7C9</accession>
<dbReference type="AlphaFoldDB" id="A0A397J7C9"/>
<evidence type="ECO:0000313" key="2">
    <source>
        <dbReference type="Proteomes" id="UP000266861"/>
    </source>
</evidence>
<proteinExistence type="predicted"/>
<evidence type="ECO:0000313" key="1">
    <source>
        <dbReference type="EMBL" id="RHZ80893.1"/>
    </source>
</evidence>
<dbReference type="Proteomes" id="UP000266861">
    <property type="component" value="Unassembled WGS sequence"/>
</dbReference>
<protein>
    <submittedName>
        <fullName evidence="1">Uncharacterized protein</fullName>
    </submittedName>
</protein>